<evidence type="ECO:0000313" key="2">
    <source>
        <dbReference type="Proteomes" id="UP001341840"/>
    </source>
</evidence>
<protein>
    <submittedName>
        <fullName evidence="1">Uncharacterized protein</fullName>
    </submittedName>
</protein>
<reference evidence="1 2" key="1">
    <citation type="journal article" date="2023" name="Plants (Basel)">
        <title>Bridging the Gap: Combining Genomics and Transcriptomics Approaches to Understand Stylosanthes scabra, an Orphan Legume from the Brazilian Caatinga.</title>
        <authorList>
            <person name="Ferreira-Neto J.R.C."/>
            <person name="da Silva M.D."/>
            <person name="Binneck E."/>
            <person name="de Melo N.F."/>
            <person name="da Silva R.H."/>
            <person name="de Melo A.L.T.M."/>
            <person name="Pandolfi V."/>
            <person name="Bustamante F.O."/>
            <person name="Brasileiro-Vidal A.C."/>
            <person name="Benko-Iseppon A.M."/>
        </authorList>
    </citation>
    <scope>NUCLEOTIDE SEQUENCE [LARGE SCALE GENOMIC DNA]</scope>
    <source>
        <tissue evidence="1">Leaves</tissue>
    </source>
</reference>
<evidence type="ECO:0000313" key="1">
    <source>
        <dbReference type="EMBL" id="MED6148345.1"/>
    </source>
</evidence>
<organism evidence="1 2">
    <name type="scientific">Stylosanthes scabra</name>
    <dbReference type="NCBI Taxonomy" id="79078"/>
    <lineage>
        <taxon>Eukaryota</taxon>
        <taxon>Viridiplantae</taxon>
        <taxon>Streptophyta</taxon>
        <taxon>Embryophyta</taxon>
        <taxon>Tracheophyta</taxon>
        <taxon>Spermatophyta</taxon>
        <taxon>Magnoliopsida</taxon>
        <taxon>eudicotyledons</taxon>
        <taxon>Gunneridae</taxon>
        <taxon>Pentapetalae</taxon>
        <taxon>rosids</taxon>
        <taxon>fabids</taxon>
        <taxon>Fabales</taxon>
        <taxon>Fabaceae</taxon>
        <taxon>Papilionoideae</taxon>
        <taxon>50 kb inversion clade</taxon>
        <taxon>dalbergioids sensu lato</taxon>
        <taxon>Dalbergieae</taxon>
        <taxon>Pterocarpus clade</taxon>
        <taxon>Stylosanthes</taxon>
    </lineage>
</organism>
<gene>
    <name evidence="1" type="ORF">PIB30_052364</name>
</gene>
<dbReference type="Proteomes" id="UP001341840">
    <property type="component" value="Unassembled WGS sequence"/>
</dbReference>
<proteinExistence type="predicted"/>
<accession>A0ABU6TIP4</accession>
<keyword evidence="2" id="KW-1185">Reference proteome</keyword>
<comment type="caution">
    <text evidence="1">The sequence shown here is derived from an EMBL/GenBank/DDBJ whole genome shotgun (WGS) entry which is preliminary data.</text>
</comment>
<sequence length="85" mass="9787">MCAYRKSSKAITVDDQLEYQPSWISEDNHVWMTFEVHKRVMEDKVMEFYVQMRLAGCSSSFRLLVPSTGPTPNHVLALDDVAMCD</sequence>
<dbReference type="EMBL" id="JASCZI010091000">
    <property type="protein sequence ID" value="MED6148345.1"/>
    <property type="molecule type" value="Genomic_DNA"/>
</dbReference>
<name>A0ABU6TIP4_9FABA</name>